<gene>
    <name evidence="2" type="ORF">SISNIDRAFT_552554</name>
</gene>
<dbReference type="STRING" id="1314777.A0A164P8N4"/>
<dbReference type="SUPFAM" id="SSF56112">
    <property type="entry name" value="Protein kinase-like (PK-like)"/>
    <property type="match status" value="1"/>
</dbReference>
<dbReference type="Proteomes" id="UP000076722">
    <property type="component" value="Unassembled WGS sequence"/>
</dbReference>
<proteinExistence type="predicted"/>
<protein>
    <recommendedName>
        <fullName evidence="4">Protein kinase domain-containing protein</fullName>
    </recommendedName>
</protein>
<dbReference type="AlphaFoldDB" id="A0A164P8N4"/>
<feature type="region of interest" description="Disordered" evidence="1">
    <location>
        <begin position="17"/>
        <end position="53"/>
    </location>
</feature>
<evidence type="ECO:0008006" key="4">
    <source>
        <dbReference type="Google" id="ProtNLM"/>
    </source>
</evidence>
<evidence type="ECO:0000313" key="2">
    <source>
        <dbReference type="EMBL" id="KZS88479.1"/>
    </source>
</evidence>
<keyword evidence="3" id="KW-1185">Reference proteome</keyword>
<feature type="compositionally biased region" description="Low complexity" evidence="1">
    <location>
        <begin position="40"/>
        <end position="49"/>
    </location>
</feature>
<dbReference type="Gene3D" id="1.10.510.10">
    <property type="entry name" value="Transferase(Phosphotransferase) domain 1"/>
    <property type="match status" value="1"/>
</dbReference>
<evidence type="ECO:0000313" key="3">
    <source>
        <dbReference type="Proteomes" id="UP000076722"/>
    </source>
</evidence>
<accession>A0A164P8N4</accession>
<dbReference type="InterPro" id="IPR011009">
    <property type="entry name" value="Kinase-like_dom_sf"/>
</dbReference>
<organism evidence="2 3">
    <name type="scientific">Sistotremastrum niveocremeum HHB9708</name>
    <dbReference type="NCBI Taxonomy" id="1314777"/>
    <lineage>
        <taxon>Eukaryota</taxon>
        <taxon>Fungi</taxon>
        <taxon>Dikarya</taxon>
        <taxon>Basidiomycota</taxon>
        <taxon>Agaricomycotina</taxon>
        <taxon>Agaricomycetes</taxon>
        <taxon>Sistotremastrales</taxon>
        <taxon>Sistotremastraceae</taxon>
        <taxon>Sertulicium</taxon>
        <taxon>Sertulicium niveocremeum</taxon>
    </lineage>
</organism>
<sequence length="389" mass="44753">MSRDVLRYHRRAARKDPDAVRIPFNHLDEKTYNSPRGSAKPSSNKSNNPETQKESIWEYVEEVPEIRNLEIGKLSCLDLDYSEFVAGSSTSMDSDMGMDVDMGEREQNPGKASVFRAEARWEDSDGIVQNKVVVLKVVPAHDTDDRYAQDLFITESACYARLTKAGLCKKGYIPSCYGSYHFPPSWNTSPELSTLVAHPRMTPLIRSSTSNETEKEPPRALLIEYLDAEPVSPWNISEEIAKDALKRLRKIHRVGILHSDVFPRNLLISRSGPVWIDFGVSCVRPDDRVRRDTLFDEFDTARSILFEYMMPDHKRALRGEKIRYPELYAPCARRPPKRIHEPGASLKESNVLSDCSIPRAEDLEEEKEIEKWRTRWRESEFCRAKRSVM</sequence>
<dbReference type="OrthoDB" id="2521594at2759"/>
<name>A0A164P8N4_9AGAM</name>
<reference evidence="2 3" key="1">
    <citation type="journal article" date="2016" name="Mol. Biol. Evol.">
        <title>Comparative Genomics of Early-Diverging Mushroom-Forming Fungi Provides Insights into the Origins of Lignocellulose Decay Capabilities.</title>
        <authorList>
            <person name="Nagy L.G."/>
            <person name="Riley R."/>
            <person name="Tritt A."/>
            <person name="Adam C."/>
            <person name="Daum C."/>
            <person name="Floudas D."/>
            <person name="Sun H."/>
            <person name="Yadav J.S."/>
            <person name="Pangilinan J."/>
            <person name="Larsson K.H."/>
            <person name="Matsuura K."/>
            <person name="Barry K."/>
            <person name="Labutti K."/>
            <person name="Kuo R."/>
            <person name="Ohm R.A."/>
            <person name="Bhattacharya S.S."/>
            <person name="Shirouzu T."/>
            <person name="Yoshinaga Y."/>
            <person name="Martin F.M."/>
            <person name="Grigoriev I.V."/>
            <person name="Hibbett D.S."/>
        </authorList>
    </citation>
    <scope>NUCLEOTIDE SEQUENCE [LARGE SCALE GENOMIC DNA]</scope>
    <source>
        <strain evidence="2 3">HHB9708</strain>
    </source>
</reference>
<evidence type="ECO:0000256" key="1">
    <source>
        <dbReference type="SAM" id="MobiDB-lite"/>
    </source>
</evidence>
<dbReference type="EMBL" id="KV419436">
    <property type="protein sequence ID" value="KZS88479.1"/>
    <property type="molecule type" value="Genomic_DNA"/>
</dbReference>